<gene>
    <name evidence="2" type="ORF">GCM10007884_44370</name>
    <name evidence="3" type="ORF">GGR33_000358</name>
</gene>
<evidence type="ECO:0000313" key="5">
    <source>
        <dbReference type="Proteomes" id="UP001156881"/>
    </source>
</evidence>
<evidence type="ECO:0000256" key="1">
    <source>
        <dbReference type="SAM" id="Phobius"/>
    </source>
</evidence>
<dbReference type="RefSeq" id="WP_183501661.1">
    <property type="nucleotide sequence ID" value="NZ_BSPG01000042.1"/>
</dbReference>
<sequence>MSGGPFDRTLPVIAGLLLAVTWPITARATVKEYQIRRMLLLKTECGTSGLEISEKDGRDRFFATCENVTHYPDGVEILCPDTEDERDCTMVTEKREFRHLHHMRPVEQDEHQRERP</sequence>
<comment type="caution">
    <text evidence="3">The sequence shown here is derived from an EMBL/GenBank/DDBJ whole genome shotgun (WGS) entry which is preliminary data.</text>
</comment>
<keyword evidence="1" id="KW-0472">Membrane</keyword>
<evidence type="ECO:0000313" key="2">
    <source>
        <dbReference type="EMBL" id="GLS46443.1"/>
    </source>
</evidence>
<evidence type="ECO:0000313" key="4">
    <source>
        <dbReference type="Proteomes" id="UP000517759"/>
    </source>
</evidence>
<organism evidence="3 4">
    <name type="scientific">Methylobacterium brachythecii</name>
    <dbReference type="NCBI Taxonomy" id="1176177"/>
    <lineage>
        <taxon>Bacteria</taxon>
        <taxon>Pseudomonadati</taxon>
        <taxon>Pseudomonadota</taxon>
        <taxon>Alphaproteobacteria</taxon>
        <taxon>Hyphomicrobiales</taxon>
        <taxon>Methylobacteriaceae</taxon>
        <taxon>Methylobacterium</taxon>
    </lineage>
</organism>
<dbReference type="Proteomes" id="UP000517759">
    <property type="component" value="Unassembled WGS sequence"/>
</dbReference>
<dbReference type="Proteomes" id="UP001156881">
    <property type="component" value="Unassembled WGS sequence"/>
</dbReference>
<accession>A0A7W6ACS7</accession>
<reference evidence="2" key="1">
    <citation type="journal article" date="2014" name="Int. J. Syst. Evol. Microbiol.">
        <title>Complete genome of a new Firmicutes species belonging to the dominant human colonic microbiota ('Ruminococcus bicirculans') reveals two chromosomes and a selective capacity to utilize plant glucans.</title>
        <authorList>
            <consortium name="NISC Comparative Sequencing Program"/>
            <person name="Wegmann U."/>
            <person name="Louis P."/>
            <person name="Goesmann A."/>
            <person name="Henrissat B."/>
            <person name="Duncan S.H."/>
            <person name="Flint H.J."/>
        </authorList>
    </citation>
    <scope>NUCLEOTIDE SEQUENCE</scope>
    <source>
        <strain evidence="2">NBRC 107710</strain>
    </source>
</reference>
<reference evidence="3 4" key="3">
    <citation type="submission" date="2020-08" db="EMBL/GenBank/DDBJ databases">
        <title>Genomic Encyclopedia of Type Strains, Phase IV (KMG-IV): sequencing the most valuable type-strain genomes for metagenomic binning, comparative biology and taxonomic classification.</title>
        <authorList>
            <person name="Goeker M."/>
        </authorList>
    </citation>
    <scope>NUCLEOTIDE SEQUENCE [LARGE SCALE GENOMIC DNA]</scope>
    <source>
        <strain evidence="3 4">DSM 24105</strain>
    </source>
</reference>
<reference evidence="2" key="4">
    <citation type="submission" date="2023-01" db="EMBL/GenBank/DDBJ databases">
        <title>Draft genome sequence of Methylobacterium brachythecii strain NBRC 107710.</title>
        <authorList>
            <person name="Sun Q."/>
            <person name="Mori K."/>
        </authorList>
    </citation>
    <scope>NUCLEOTIDE SEQUENCE</scope>
    <source>
        <strain evidence="2">NBRC 107710</strain>
    </source>
</reference>
<keyword evidence="1" id="KW-1133">Transmembrane helix</keyword>
<feature type="transmembrane region" description="Helical" evidence="1">
    <location>
        <begin position="12"/>
        <end position="30"/>
    </location>
</feature>
<name>A0A7W6ACS7_9HYPH</name>
<keyword evidence="1" id="KW-0812">Transmembrane</keyword>
<dbReference type="EMBL" id="JACIDN010000001">
    <property type="protein sequence ID" value="MBB3900878.1"/>
    <property type="molecule type" value="Genomic_DNA"/>
</dbReference>
<evidence type="ECO:0000313" key="3">
    <source>
        <dbReference type="EMBL" id="MBB3900878.1"/>
    </source>
</evidence>
<reference evidence="5" key="2">
    <citation type="journal article" date="2019" name="Int. J. Syst. Evol. Microbiol.">
        <title>The Global Catalogue of Microorganisms (GCM) 10K type strain sequencing project: providing services to taxonomists for standard genome sequencing and annotation.</title>
        <authorList>
            <consortium name="The Broad Institute Genomics Platform"/>
            <consortium name="The Broad Institute Genome Sequencing Center for Infectious Disease"/>
            <person name="Wu L."/>
            <person name="Ma J."/>
        </authorList>
    </citation>
    <scope>NUCLEOTIDE SEQUENCE [LARGE SCALE GENOMIC DNA]</scope>
    <source>
        <strain evidence="5">NBRC 107710</strain>
    </source>
</reference>
<dbReference type="AlphaFoldDB" id="A0A7W6ACS7"/>
<protein>
    <submittedName>
        <fullName evidence="3">Uncharacterized protein</fullName>
    </submittedName>
</protein>
<proteinExistence type="predicted"/>
<dbReference type="EMBL" id="BSPG01000042">
    <property type="protein sequence ID" value="GLS46443.1"/>
    <property type="molecule type" value="Genomic_DNA"/>
</dbReference>
<keyword evidence="5" id="KW-1185">Reference proteome</keyword>